<dbReference type="PANTHER" id="PTHR41287:SF1">
    <property type="entry name" value="PROTEIN YMFN"/>
    <property type="match status" value="1"/>
</dbReference>
<dbReference type="InterPro" id="IPR005021">
    <property type="entry name" value="Terminase_largesu-like"/>
</dbReference>
<proteinExistence type="predicted"/>
<evidence type="ECO:0000259" key="1">
    <source>
        <dbReference type="Pfam" id="PF20441"/>
    </source>
</evidence>
<evidence type="ECO:0000313" key="2">
    <source>
        <dbReference type="EMBL" id="SUL37104.1"/>
    </source>
</evidence>
<protein>
    <submittedName>
        <fullName evidence="2">Phage terminase large subunit</fullName>
    </submittedName>
</protein>
<gene>
    <name evidence="2" type="ORF">NCTC10702_03160</name>
</gene>
<evidence type="ECO:0000313" key="3">
    <source>
        <dbReference type="Proteomes" id="UP000254116"/>
    </source>
</evidence>
<dbReference type="AlphaFoldDB" id="A0A380EMH0"/>
<dbReference type="GO" id="GO:0004519">
    <property type="term" value="F:endonuclease activity"/>
    <property type="evidence" value="ECO:0007669"/>
    <property type="project" value="InterPro"/>
</dbReference>
<reference evidence="2 3" key="1">
    <citation type="submission" date="2018-06" db="EMBL/GenBank/DDBJ databases">
        <authorList>
            <consortium name="Pathogen Informatics"/>
            <person name="Doyle S."/>
        </authorList>
    </citation>
    <scope>NUCLEOTIDE SEQUENCE [LARGE SCALE GENOMIC DNA]</scope>
    <source>
        <strain evidence="2 3">NCTC10702</strain>
    </source>
</reference>
<dbReference type="Proteomes" id="UP000254116">
    <property type="component" value="Unassembled WGS sequence"/>
</dbReference>
<dbReference type="InterPro" id="IPR046462">
    <property type="entry name" value="TerL_nuclease"/>
</dbReference>
<organism evidence="2 3">
    <name type="scientific">Staphylococcus aureus</name>
    <dbReference type="NCBI Taxonomy" id="1280"/>
    <lineage>
        <taxon>Bacteria</taxon>
        <taxon>Bacillati</taxon>
        <taxon>Bacillota</taxon>
        <taxon>Bacilli</taxon>
        <taxon>Bacillales</taxon>
        <taxon>Staphylococcaceae</taxon>
        <taxon>Staphylococcus</taxon>
    </lineage>
</organism>
<sequence length="244" mass="28687">MKHKIASVLSGKVKNSRLFAFYCKLDDPKEVDDRQTWEKANPMLHKPLSEYAKTLLSTIEEEYNDLPFNRSNKPEFMTKRMNLPEVDLEKVIAPWKEILATNREIPNLDNQMCIGGLDFANIRDFASVGLLFRKNDDYIWLGHSFVRQGFLDDVKLEPPIKEWEKMGLLTIVDDDVIEIEYIVDWFLKAREKYGLEKVIADNYRTDIVRRAFEDAGIKLEVLRNPKQYMDYLHHVSIQCLRNIT</sequence>
<dbReference type="Pfam" id="PF20441">
    <property type="entry name" value="TerL_nuclease"/>
    <property type="match status" value="1"/>
</dbReference>
<feature type="domain" description="Terminase large subunit-like endonuclease" evidence="1">
    <location>
        <begin position="13"/>
        <end position="185"/>
    </location>
</feature>
<accession>A0A380EMH0</accession>
<dbReference type="EMBL" id="UHBY01000003">
    <property type="protein sequence ID" value="SUL37104.1"/>
    <property type="molecule type" value="Genomic_DNA"/>
</dbReference>
<name>A0A380EMH0_STAAU</name>
<dbReference type="PANTHER" id="PTHR41287">
    <property type="match status" value="1"/>
</dbReference>